<sequence length="179" mass="19371">GSEENTILFVFIFIIILVSSIIPQFRTLYNIKIVTRQFSLVTIVAMGQALVIITGGFDLSVGAIAALSGMSCSYFSVILNWPIAISVLFALAIGAICGVFNSILITKIKINALIATLASGWIFQGIILVTSKGWPISDFPENYTAIGQGQFLGITFPVIYMILIGIILTIFLSSSYTYL</sequence>
<dbReference type="GO" id="GO:0022857">
    <property type="term" value="F:transmembrane transporter activity"/>
    <property type="evidence" value="ECO:0007669"/>
    <property type="project" value="InterPro"/>
</dbReference>
<evidence type="ECO:0000256" key="2">
    <source>
        <dbReference type="ARBA" id="ARBA00022475"/>
    </source>
</evidence>
<gene>
    <name evidence="7" type="ORF">S12H4_56827</name>
</gene>
<evidence type="ECO:0000256" key="4">
    <source>
        <dbReference type="ARBA" id="ARBA00022989"/>
    </source>
</evidence>
<keyword evidence="2" id="KW-1003">Cell membrane</keyword>
<keyword evidence="3 6" id="KW-0812">Transmembrane</keyword>
<dbReference type="PANTHER" id="PTHR32196">
    <property type="entry name" value="ABC TRANSPORTER PERMEASE PROTEIN YPHD-RELATED-RELATED"/>
    <property type="match status" value="1"/>
</dbReference>
<dbReference type="GO" id="GO:0005886">
    <property type="term" value="C:plasma membrane"/>
    <property type="evidence" value="ECO:0007669"/>
    <property type="project" value="UniProtKB-SubCell"/>
</dbReference>
<evidence type="ECO:0008006" key="8">
    <source>
        <dbReference type="Google" id="ProtNLM"/>
    </source>
</evidence>
<organism evidence="7">
    <name type="scientific">marine sediment metagenome</name>
    <dbReference type="NCBI Taxonomy" id="412755"/>
    <lineage>
        <taxon>unclassified sequences</taxon>
        <taxon>metagenomes</taxon>
        <taxon>ecological metagenomes</taxon>
    </lineage>
</organism>
<feature type="transmembrane region" description="Helical" evidence="6">
    <location>
        <begin position="6"/>
        <end position="26"/>
    </location>
</feature>
<evidence type="ECO:0000256" key="5">
    <source>
        <dbReference type="ARBA" id="ARBA00023136"/>
    </source>
</evidence>
<proteinExistence type="predicted"/>
<feature type="transmembrane region" description="Helical" evidence="6">
    <location>
        <begin position="79"/>
        <end position="100"/>
    </location>
</feature>
<feature type="transmembrane region" description="Helical" evidence="6">
    <location>
        <begin position="151"/>
        <end position="172"/>
    </location>
</feature>
<feature type="transmembrane region" description="Helical" evidence="6">
    <location>
        <begin position="112"/>
        <end position="131"/>
    </location>
</feature>
<evidence type="ECO:0000256" key="1">
    <source>
        <dbReference type="ARBA" id="ARBA00004651"/>
    </source>
</evidence>
<dbReference type="InterPro" id="IPR001851">
    <property type="entry name" value="ABC_transp_permease"/>
</dbReference>
<name>X1W034_9ZZZZ</name>
<reference evidence="7" key="1">
    <citation type="journal article" date="2014" name="Front. Microbiol.">
        <title>High frequency of phylogenetically diverse reductive dehalogenase-homologous genes in deep subseafloor sedimentary metagenomes.</title>
        <authorList>
            <person name="Kawai M."/>
            <person name="Futagami T."/>
            <person name="Toyoda A."/>
            <person name="Takaki Y."/>
            <person name="Nishi S."/>
            <person name="Hori S."/>
            <person name="Arai W."/>
            <person name="Tsubouchi T."/>
            <person name="Morono Y."/>
            <person name="Uchiyama I."/>
            <person name="Ito T."/>
            <person name="Fujiyama A."/>
            <person name="Inagaki F."/>
            <person name="Takami H."/>
        </authorList>
    </citation>
    <scope>NUCLEOTIDE SEQUENCE</scope>
    <source>
        <strain evidence="7">Expedition CK06-06</strain>
    </source>
</reference>
<dbReference type="Pfam" id="PF02653">
    <property type="entry name" value="BPD_transp_2"/>
    <property type="match status" value="1"/>
</dbReference>
<comment type="caution">
    <text evidence="7">The sequence shown here is derived from an EMBL/GenBank/DDBJ whole genome shotgun (WGS) entry which is preliminary data.</text>
</comment>
<feature type="non-terminal residue" evidence="7">
    <location>
        <position position="1"/>
    </location>
</feature>
<comment type="subcellular location">
    <subcellularLocation>
        <location evidence="1">Cell membrane</location>
        <topology evidence="1">Multi-pass membrane protein</topology>
    </subcellularLocation>
</comment>
<dbReference type="AlphaFoldDB" id="X1W034"/>
<evidence type="ECO:0000313" key="7">
    <source>
        <dbReference type="EMBL" id="GAJ19510.1"/>
    </source>
</evidence>
<evidence type="ECO:0000256" key="6">
    <source>
        <dbReference type="SAM" id="Phobius"/>
    </source>
</evidence>
<evidence type="ECO:0000256" key="3">
    <source>
        <dbReference type="ARBA" id="ARBA00022692"/>
    </source>
</evidence>
<accession>X1W034</accession>
<feature type="transmembrane region" description="Helical" evidence="6">
    <location>
        <begin position="38"/>
        <end position="67"/>
    </location>
</feature>
<protein>
    <recommendedName>
        <fullName evidence="8">ABC transporter permease</fullName>
    </recommendedName>
</protein>
<dbReference type="EMBL" id="BARW01036650">
    <property type="protein sequence ID" value="GAJ19510.1"/>
    <property type="molecule type" value="Genomic_DNA"/>
</dbReference>
<keyword evidence="5 6" id="KW-0472">Membrane</keyword>
<keyword evidence="4 6" id="KW-1133">Transmembrane helix</keyword>